<dbReference type="PROSITE" id="PS51664">
    <property type="entry name" value="YCAO"/>
    <property type="match status" value="1"/>
</dbReference>
<dbReference type="EMBL" id="BAABHJ010000005">
    <property type="protein sequence ID" value="GAA4606490.1"/>
    <property type="molecule type" value="Genomic_DNA"/>
</dbReference>
<accession>A0ABP8TEU9</accession>
<dbReference type="RefSeq" id="WP_345352774.1">
    <property type="nucleotide sequence ID" value="NZ_BAABHJ010000005.1"/>
</dbReference>
<gene>
    <name evidence="2" type="ORF">GCM10023195_23450</name>
</gene>
<evidence type="ECO:0000259" key="1">
    <source>
        <dbReference type="PROSITE" id="PS51664"/>
    </source>
</evidence>
<reference evidence="3" key="1">
    <citation type="journal article" date="2019" name="Int. J. Syst. Evol. Microbiol.">
        <title>The Global Catalogue of Microorganisms (GCM) 10K type strain sequencing project: providing services to taxonomists for standard genome sequencing and annotation.</title>
        <authorList>
            <consortium name="The Broad Institute Genomics Platform"/>
            <consortium name="The Broad Institute Genome Sequencing Center for Infectious Disease"/>
            <person name="Wu L."/>
            <person name="Ma J."/>
        </authorList>
    </citation>
    <scope>NUCLEOTIDE SEQUENCE [LARGE SCALE GENOMIC DNA]</scope>
    <source>
        <strain evidence="3">JCM 17938</strain>
    </source>
</reference>
<feature type="domain" description="YcaO" evidence="1">
    <location>
        <begin position="63"/>
        <end position="388"/>
    </location>
</feature>
<evidence type="ECO:0000313" key="2">
    <source>
        <dbReference type="EMBL" id="GAA4606490.1"/>
    </source>
</evidence>
<dbReference type="Proteomes" id="UP001500212">
    <property type="component" value="Unassembled WGS sequence"/>
</dbReference>
<dbReference type="PANTHER" id="PTHR37809">
    <property type="entry name" value="RIBOSOMAL PROTEIN S12 METHYLTHIOTRANSFERASE ACCESSORY FACTOR YCAO"/>
    <property type="match status" value="1"/>
</dbReference>
<dbReference type="NCBIfam" id="TIGR00702">
    <property type="entry name" value="YcaO-type kinase domain"/>
    <property type="match status" value="1"/>
</dbReference>
<dbReference type="PANTHER" id="PTHR37809:SF1">
    <property type="entry name" value="RIBOSOMAL PROTEIN S12 METHYLTHIOTRANSFERASE ACCESSORY FACTOR YCAO"/>
    <property type="match status" value="1"/>
</dbReference>
<name>A0ABP8TEU9_9ACTN</name>
<dbReference type="InterPro" id="IPR003776">
    <property type="entry name" value="YcaO-like_dom"/>
</dbReference>
<proteinExistence type="predicted"/>
<keyword evidence="3" id="KW-1185">Reference proteome</keyword>
<comment type="caution">
    <text evidence="2">The sequence shown here is derived from an EMBL/GenBank/DDBJ whole genome shotgun (WGS) entry which is preliminary data.</text>
</comment>
<protein>
    <submittedName>
        <fullName evidence="2">YcaO-like family protein</fullName>
    </submittedName>
</protein>
<dbReference type="Gene3D" id="3.30.160.660">
    <property type="match status" value="1"/>
</dbReference>
<evidence type="ECO:0000313" key="3">
    <source>
        <dbReference type="Proteomes" id="UP001500212"/>
    </source>
</evidence>
<sequence>MQKVFFTGTHRVRTPEETYESIRPLLRDYGITRLADVTGLDIIGIPVVMAVRPLATTLSVSQGKGATLLLAKISGAMEAVELWHAENAVPAPGLLDTPSSELDLPYEIKELAGMRGSLLTERTRLDWIQAVDLVERTSVPVPRGAVRMGHPPADWRVPAFMESSNGLASGNTVAEATVHALYEVIERDAVHALRGVPASSRRYIDPASVSDDHCAELVERVSRAGAWLEIEYVPNRMGVPCVVAHLWHEDSPASVMFGAGAHADPPVALSRAVTEAVQARLTHITGTRDDLASAAYRPVHLPRPVTPGPLEAWDRVKSTVPGAHFATDTEEADRLAERIGAVTGSSPLRVVLADRDEFAVVKVLCPGTRQTLHSSVRAEAETRGEGAA</sequence>
<dbReference type="Pfam" id="PF02624">
    <property type="entry name" value="YcaO"/>
    <property type="match status" value="1"/>
</dbReference>
<organism evidence="2 3">
    <name type="scientific">Actinoallomurus liliacearum</name>
    <dbReference type="NCBI Taxonomy" id="1080073"/>
    <lineage>
        <taxon>Bacteria</taxon>
        <taxon>Bacillati</taxon>
        <taxon>Actinomycetota</taxon>
        <taxon>Actinomycetes</taxon>
        <taxon>Streptosporangiales</taxon>
        <taxon>Thermomonosporaceae</taxon>
        <taxon>Actinoallomurus</taxon>
    </lineage>
</organism>